<gene>
    <name evidence="2" type="ORF">GCM10009430_47030</name>
</gene>
<name>A0ABN1J9L2_9FLAO</name>
<protein>
    <submittedName>
        <fullName evidence="2">Uncharacterized protein</fullName>
    </submittedName>
</protein>
<dbReference type="Proteomes" id="UP001501758">
    <property type="component" value="Unassembled WGS sequence"/>
</dbReference>
<feature type="chain" id="PRO_5045157419" evidence="1">
    <location>
        <begin position="22"/>
        <end position="164"/>
    </location>
</feature>
<accession>A0ABN1J9L2</accession>
<dbReference type="RefSeq" id="WP_343914699.1">
    <property type="nucleotide sequence ID" value="NZ_BAAAGE010000007.1"/>
</dbReference>
<keyword evidence="3" id="KW-1185">Reference proteome</keyword>
<keyword evidence="1" id="KW-0732">Signal</keyword>
<proteinExistence type="predicted"/>
<feature type="signal peptide" evidence="1">
    <location>
        <begin position="1"/>
        <end position="21"/>
    </location>
</feature>
<reference evidence="2 3" key="1">
    <citation type="journal article" date="2019" name="Int. J. Syst. Evol. Microbiol.">
        <title>The Global Catalogue of Microorganisms (GCM) 10K type strain sequencing project: providing services to taxonomists for standard genome sequencing and annotation.</title>
        <authorList>
            <consortium name="The Broad Institute Genomics Platform"/>
            <consortium name="The Broad Institute Genome Sequencing Center for Infectious Disease"/>
            <person name="Wu L."/>
            <person name="Ma J."/>
        </authorList>
    </citation>
    <scope>NUCLEOTIDE SEQUENCE [LARGE SCALE GENOMIC DNA]</scope>
    <source>
        <strain evidence="2 3">JCM 15974</strain>
    </source>
</reference>
<sequence length="164" mass="18382">MRKIALLLVAAVFVIGIQSCSTEEIGIEEETNQELLDLQKRGSLGGTFSVRPLYVYYPANFTAQDRLNFKDSLEKMVFGSILAYTNHDCPNVDIWYVSGDILIEKPGKSILEADKGIPDDSDEIEDDPIINPDGPYYAKLVTNNEIIDAQNFCSIVNQIILYQQ</sequence>
<dbReference type="EMBL" id="BAAAGE010000007">
    <property type="protein sequence ID" value="GAA0733131.1"/>
    <property type="molecule type" value="Genomic_DNA"/>
</dbReference>
<dbReference type="PROSITE" id="PS51257">
    <property type="entry name" value="PROKAR_LIPOPROTEIN"/>
    <property type="match status" value="1"/>
</dbReference>
<evidence type="ECO:0000256" key="1">
    <source>
        <dbReference type="SAM" id="SignalP"/>
    </source>
</evidence>
<evidence type="ECO:0000313" key="2">
    <source>
        <dbReference type="EMBL" id="GAA0733131.1"/>
    </source>
</evidence>
<organism evidence="2 3">
    <name type="scientific">Aquimarina litoralis</name>
    <dbReference type="NCBI Taxonomy" id="584605"/>
    <lineage>
        <taxon>Bacteria</taxon>
        <taxon>Pseudomonadati</taxon>
        <taxon>Bacteroidota</taxon>
        <taxon>Flavobacteriia</taxon>
        <taxon>Flavobacteriales</taxon>
        <taxon>Flavobacteriaceae</taxon>
        <taxon>Aquimarina</taxon>
    </lineage>
</organism>
<evidence type="ECO:0000313" key="3">
    <source>
        <dbReference type="Proteomes" id="UP001501758"/>
    </source>
</evidence>
<comment type="caution">
    <text evidence="2">The sequence shown here is derived from an EMBL/GenBank/DDBJ whole genome shotgun (WGS) entry which is preliminary data.</text>
</comment>